<keyword evidence="5" id="KW-0029">Amino-acid transport</keyword>
<feature type="transmembrane region" description="Helical" evidence="8">
    <location>
        <begin position="414"/>
        <end position="432"/>
    </location>
</feature>
<feature type="transmembrane region" description="Helical" evidence="8">
    <location>
        <begin position="74"/>
        <end position="95"/>
    </location>
</feature>
<dbReference type="InterPro" id="IPR013057">
    <property type="entry name" value="AA_transpt_TM"/>
</dbReference>
<name>A0A9N8WEF5_9GLOM</name>
<keyword evidence="11" id="KW-1185">Reference proteome</keyword>
<proteinExistence type="inferred from homology"/>
<evidence type="ECO:0000313" key="10">
    <source>
        <dbReference type="EMBL" id="CAG8481631.1"/>
    </source>
</evidence>
<accession>A0A9N8WEF5</accession>
<evidence type="ECO:0000256" key="5">
    <source>
        <dbReference type="ARBA" id="ARBA00022970"/>
    </source>
</evidence>
<comment type="similarity">
    <text evidence="2">Belongs to the amino acid/polyamine transporter 2 family.</text>
</comment>
<feature type="transmembrane region" description="Helical" evidence="8">
    <location>
        <begin position="384"/>
        <end position="408"/>
    </location>
</feature>
<dbReference type="GO" id="GO:0005783">
    <property type="term" value="C:endoplasmic reticulum"/>
    <property type="evidence" value="ECO:0007669"/>
    <property type="project" value="TreeGrafter"/>
</dbReference>
<evidence type="ECO:0000256" key="2">
    <source>
        <dbReference type="ARBA" id="ARBA00008066"/>
    </source>
</evidence>
<dbReference type="EMBL" id="CAJVPJ010000122">
    <property type="protein sequence ID" value="CAG8481631.1"/>
    <property type="molecule type" value="Genomic_DNA"/>
</dbReference>
<feature type="transmembrane region" description="Helical" evidence="8">
    <location>
        <begin position="199"/>
        <end position="215"/>
    </location>
</feature>
<keyword evidence="4 8" id="KW-0812">Transmembrane</keyword>
<dbReference type="GO" id="GO:0015179">
    <property type="term" value="F:L-amino acid transmembrane transporter activity"/>
    <property type="evidence" value="ECO:0007669"/>
    <property type="project" value="TreeGrafter"/>
</dbReference>
<evidence type="ECO:0000256" key="1">
    <source>
        <dbReference type="ARBA" id="ARBA00004141"/>
    </source>
</evidence>
<feature type="transmembrane region" description="Helical" evidence="8">
    <location>
        <begin position="343"/>
        <end position="363"/>
    </location>
</feature>
<evidence type="ECO:0000256" key="7">
    <source>
        <dbReference type="ARBA" id="ARBA00023136"/>
    </source>
</evidence>
<dbReference type="Proteomes" id="UP000789572">
    <property type="component" value="Unassembled WGS sequence"/>
</dbReference>
<keyword evidence="6 8" id="KW-1133">Transmembrane helix</keyword>
<comment type="caution">
    <text evidence="10">The sequence shown here is derived from an EMBL/GenBank/DDBJ whole genome shotgun (WGS) entry which is preliminary data.</text>
</comment>
<dbReference type="OrthoDB" id="28208at2759"/>
<evidence type="ECO:0000313" key="11">
    <source>
        <dbReference type="Proteomes" id="UP000789572"/>
    </source>
</evidence>
<feature type="transmembrane region" description="Helical" evidence="8">
    <location>
        <begin position="146"/>
        <end position="171"/>
    </location>
</feature>
<keyword evidence="3" id="KW-0813">Transport</keyword>
<evidence type="ECO:0000259" key="9">
    <source>
        <dbReference type="Pfam" id="PF01490"/>
    </source>
</evidence>
<dbReference type="PANTHER" id="PTHR22950">
    <property type="entry name" value="AMINO ACID TRANSPORTER"/>
    <property type="match status" value="1"/>
</dbReference>
<reference evidence="10" key="1">
    <citation type="submission" date="2021-06" db="EMBL/GenBank/DDBJ databases">
        <authorList>
            <person name="Kallberg Y."/>
            <person name="Tangrot J."/>
            <person name="Rosling A."/>
        </authorList>
    </citation>
    <scope>NUCLEOTIDE SEQUENCE</scope>
    <source>
        <strain evidence="10">IA702</strain>
    </source>
</reference>
<comment type="subcellular location">
    <subcellularLocation>
        <location evidence="1">Membrane</location>
        <topology evidence="1">Multi-pass membrane protein</topology>
    </subcellularLocation>
</comment>
<evidence type="ECO:0000256" key="4">
    <source>
        <dbReference type="ARBA" id="ARBA00022692"/>
    </source>
</evidence>
<sequence>MQKISEEHDNSVRIGNENEEDDEIISLHNIRETEYLIVPEVHYPEDDDSSNVGEESTMLPSVDTTKMPQDGGTLFESCLLMSNSIIGAGIIGLPFSFKEAGIWTGMILLIVLTVVVDWTIRLLVINSKLSGRNSYQDVMYFCFGKSGLIAISVFQFAFAFGGMCAFCVIIGDTIPSVVASIFPSIVDVPILDLLTHRRFVIVLCTVCVSYPLSLYRDISKLAKASGLALISMVVIVVAVAIEGPQVAPEFRGLDEVRWDFVHRELFQAIGVISFAFVCHHNSLLIFDSLKKPTLNRFAAVTHFSTGISMIACILMALSGYLVFTDKTEGNILNNFPRNNFLINIARFCFGFNMFTTLPLEAFVCREVIEIYFFSNSPQSFMRHVISTTALVGGAMTISLLTSDLGIVLELTGGFSATALAYILPPACFLKLASGDWKSRKKIPAVACVAFGIGVMILSTVLSIAKIVTK</sequence>
<protein>
    <submittedName>
        <fullName evidence="10">6170_t:CDS:1</fullName>
    </submittedName>
</protein>
<keyword evidence="7 8" id="KW-0472">Membrane</keyword>
<feature type="transmembrane region" description="Helical" evidence="8">
    <location>
        <begin position="227"/>
        <end position="245"/>
    </location>
</feature>
<gene>
    <name evidence="10" type="ORF">POCULU_LOCUS1582</name>
</gene>
<organism evidence="10 11">
    <name type="scientific">Paraglomus occultum</name>
    <dbReference type="NCBI Taxonomy" id="144539"/>
    <lineage>
        <taxon>Eukaryota</taxon>
        <taxon>Fungi</taxon>
        <taxon>Fungi incertae sedis</taxon>
        <taxon>Mucoromycota</taxon>
        <taxon>Glomeromycotina</taxon>
        <taxon>Glomeromycetes</taxon>
        <taxon>Paraglomerales</taxon>
        <taxon>Paraglomeraceae</taxon>
        <taxon>Paraglomus</taxon>
    </lineage>
</organism>
<feature type="transmembrane region" description="Helical" evidence="8">
    <location>
        <begin position="444"/>
        <end position="467"/>
    </location>
</feature>
<dbReference type="AlphaFoldDB" id="A0A9N8WEF5"/>
<feature type="domain" description="Amino acid transporter transmembrane" evidence="9">
    <location>
        <begin position="72"/>
        <end position="463"/>
    </location>
</feature>
<feature type="transmembrane region" description="Helical" evidence="8">
    <location>
        <begin position="101"/>
        <end position="125"/>
    </location>
</feature>
<dbReference type="Pfam" id="PF01490">
    <property type="entry name" value="Aa_trans"/>
    <property type="match status" value="1"/>
</dbReference>
<evidence type="ECO:0000256" key="8">
    <source>
        <dbReference type="SAM" id="Phobius"/>
    </source>
</evidence>
<dbReference type="GO" id="GO:0016020">
    <property type="term" value="C:membrane"/>
    <property type="evidence" value="ECO:0007669"/>
    <property type="project" value="UniProtKB-SubCell"/>
</dbReference>
<feature type="transmembrane region" description="Helical" evidence="8">
    <location>
        <begin position="298"/>
        <end position="323"/>
    </location>
</feature>
<evidence type="ECO:0000256" key="3">
    <source>
        <dbReference type="ARBA" id="ARBA00022448"/>
    </source>
</evidence>
<evidence type="ECO:0000256" key="6">
    <source>
        <dbReference type="ARBA" id="ARBA00022989"/>
    </source>
</evidence>
<feature type="transmembrane region" description="Helical" evidence="8">
    <location>
        <begin position="265"/>
        <end position="286"/>
    </location>
</feature>
<dbReference type="PANTHER" id="PTHR22950:SF458">
    <property type="entry name" value="SODIUM-COUPLED NEUTRAL AMINO ACID TRANSPORTER 11-RELATED"/>
    <property type="match status" value="1"/>
</dbReference>